<keyword evidence="1" id="KW-0472">Membrane</keyword>
<gene>
    <name evidence="2" type="ORF">AWB74_06264</name>
</gene>
<dbReference type="AlphaFoldDB" id="A0A158KMP8"/>
<feature type="transmembrane region" description="Helical" evidence="1">
    <location>
        <begin position="6"/>
        <end position="25"/>
    </location>
</feature>
<sequence length="47" mass="5404">MDELWVTTVGSCVLIIATMFVAGHYRRERRRRELLRQLECEAPGALG</sequence>
<dbReference type="Proteomes" id="UP000055019">
    <property type="component" value="Unassembled WGS sequence"/>
</dbReference>
<evidence type="ECO:0000256" key="1">
    <source>
        <dbReference type="SAM" id="Phobius"/>
    </source>
</evidence>
<proteinExistence type="predicted"/>
<comment type="caution">
    <text evidence="2">The sequence shown here is derived from an EMBL/GenBank/DDBJ whole genome shotgun (WGS) entry which is preliminary data.</text>
</comment>
<reference evidence="2" key="1">
    <citation type="submission" date="2016-01" db="EMBL/GenBank/DDBJ databases">
        <authorList>
            <person name="Peeters C."/>
        </authorList>
    </citation>
    <scope>NUCLEOTIDE SEQUENCE [LARGE SCALE GENOMIC DNA]</scope>
    <source>
        <strain evidence="2">LMG 29317</strain>
    </source>
</reference>
<organism evidence="2 3">
    <name type="scientific">Caballeronia arvi</name>
    <dbReference type="NCBI Taxonomy" id="1777135"/>
    <lineage>
        <taxon>Bacteria</taxon>
        <taxon>Pseudomonadati</taxon>
        <taxon>Pseudomonadota</taxon>
        <taxon>Betaproteobacteria</taxon>
        <taxon>Burkholderiales</taxon>
        <taxon>Burkholderiaceae</taxon>
        <taxon>Caballeronia</taxon>
    </lineage>
</organism>
<name>A0A158KMP8_9BURK</name>
<dbReference type="EMBL" id="FCOM02000041">
    <property type="protein sequence ID" value="SAL82416.1"/>
    <property type="molecule type" value="Genomic_DNA"/>
</dbReference>
<evidence type="ECO:0000313" key="2">
    <source>
        <dbReference type="EMBL" id="SAL82416.1"/>
    </source>
</evidence>
<keyword evidence="1" id="KW-0812">Transmembrane</keyword>
<keyword evidence="3" id="KW-1185">Reference proteome</keyword>
<accession>A0A158KMP8</accession>
<keyword evidence="1" id="KW-1133">Transmembrane helix</keyword>
<protein>
    <submittedName>
        <fullName evidence="2">Uncharacterized protein</fullName>
    </submittedName>
</protein>
<evidence type="ECO:0000313" key="3">
    <source>
        <dbReference type="Proteomes" id="UP000055019"/>
    </source>
</evidence>